<evidence type="ECO:0000256" key="4">
    <source>
        <dbReference type="ARBA" id="ARBA00022989"/>
    </source>
</evidence>
<organism evidence="8 9">
    <name type="scientific">Streptomyces ochraceiscleroticus</name>
    <dbReference type="NCBI Taxonomy" id="47761"/>
    <lineage>
        <taxon>Bacteria</taxon>
        <taxon>Bacillati</taxon>
        <taxon>Actinomycetota</taxon>
        <taxon>Actinomycetes</taxon>
        <taxon>Kitasatosporales</taxon>
        <taxon>Streptomycetaceae</taxon>
        <taxon>Streptomyces</taxon>
    </lineage>
</organism>
<sequence>MVRSEGLRRPAATGLMILVVTVAYAATGKLGLLEQVVIAGARVTPLWPPTGVALACLLLAGVRVWPGIALGTLLIMATFGPLTPAALAIVFGNTAGPLCSYLLLRRAGIRTGLDRLNDGLMLVFGGLAGTLISSGVGSGTLLLTGQVSANEFWRAWSAWWTGDAMGVLVVTPVLLSLHAARPLREKDLQEWAEPAVLLAATAAVTTAVTNISLHLLFLVFPLLIWAALRTRLVGAAPCVLLLSVLTVVAMTQRRGPFAHQSIVENMITLQALNGAASLTTLLLAAVVAERENTYQKIEQACTVLTEVVSSLAPSRTRGLRPPPGEQAPD</sequence>
<keyword evidence="5 6" id="KW-0472">Membrane</keyword>
<accession>A0ABW1MTV4</accession>
<keyword evidence="4 6" id="KW-1133">Transmembrane helix</keyword>
<evidence type="ECO:0000259" key="7">
    <source>
        <dbReference type="Pfam" id="PF05231"/>
    </source>
</evidence>
<evidence type="ECO:0000256" key="2">
    <source>
        <dbReference type="ARBA" id="ARBA00022475"/>
    </source>
</evidence>
<evidence type="ECO:0000313" key="9">
    <source>
        <dbReference type="Proteomes" id="UP001596139"/>
    </source>
</evidence>
<feature type="transmembrane region" description="Helical" evidence="6">
    <location>
        <begin position="196"/>
        <end position="226"/>
    </location>
</feature>
<proteinExistence type="predicted"/>
<dbReference type="Proteomes" id="UP001596139">
    <property type="component" value="Unassembled WGS sequence"/>
</dbReference>
<keyword evidence="9" id="KW-1185">Reference proteome</keyword>
<comment type="subcellular location">
    <subcellularLocation>
        <location evidence="1">Cell membrane</location>
        <topology evidence="1">Multi-pass membrane protein</topology>
    </subcellularLocation>
</comment>
<evidence type="ECO:0000256" key="3">
    <source>
        <dbReference type="ARBA" id="ARBA00022692"/>
    </source>
</evidence>
<feature type="transmembrane region" description="Helical" evidence="6">
    <location>
        <begin position="156"/>
        <end position="175"/>
    </location>
</feature>
<evidence type="ECO:0000256" key="5">
    <source>
        <dbReference type="ARBA" id="ARBA00023136"/>
    </source>
</evidence>
<feature type="transmembrane region" description="Helical" evidence="6">
    <location>
        <begin position="116"/>
        <end position="136"/>
    </location>
</feature>
<name>A0ABW1MTV4_9ACTN</name>
<keyword evidence="3 6" id="KW-0812">Transmembrane</keyword>
<feature type="transmembrane region" description="Helical" evidence="6">
    <location>
        <begin position="52"/>
        <end position="79"/>
    </location>
</feature>
<feature type="transmembrane region" description="Helical" evidence="6">
    <location>
        <begin position="12"/>
        <end position="32"/>
    </location>
</feature>
<gene>
    <name evidence="8" type="ORF">ACFP4F_28660</name>
</gene>
<protein>
    <submittedName>
        <fullName evidence="8">MASE1 domain-containing protein</fullName>
    </submittedName>
</protein>
<evidence type="ECO:0000256" key="1">
    <source>
        <dbReference type="ARBA" id="ARBA00004651"/>
    </source>
</evidence>
<feature type="transmembrane region" description="Helical" evidence="6">
    <location>
        <begin position="232"/>
        <end position="251"/>
    </location>
</feature>
<reference evidence="9" key="1">
    <citation type="journal article" date="2019" name="Int. J. Syst. Evol. Microbiol.">
        <title>The Global Catalogue of Microorganisms (GCM) 10K type strain sequencing project: providing services to taxonomists for standard genome sequencing and annotation.</title>
        <authorList>
            <consortium name="The Broad Institute Genomics Platform"/>
            <consortium name="The Broad Institute Genome Sequencing Center for Infectious Disease"/>
            <person name="Wu L."/>
            <person name="Ma J."/>
        </authorList>
    </citation>
    <scope>NUCLEOTIDE SEQUENCE [LARGE SCALE GENOMIC DNA]</scope>
    <source>
        <strain evidence="9">CGMCC 1.15180</strain>
    </source>
</reference>
<dbReference type="InterPro" id="IPR007895">
    <property type="entry name" value="MASE1"/>
</dbReference>
<evidence type="ECO:0000313" key="8">
    <source>
        <dbReference type="EMBL" id="MFC6066494.1"/>
    </source>
</evidence>
<evidence type="ECO:0000256" key="6">
    <source>
        <dbReference type="SAM" id="Phobius"/>
    </source>
</evidence>
<keyword evidence="2" id="KW-1003">Cell membrane</keyword>
<dbReference type="RefSeq" id="WP_037801328.1">
    <property type="nucleotide sequence ID" value="NZ_JBHSPX010000008.1"/>
</dbReference>
<dbReference type="EMBL" id="JBHSPX010000008">
    <property type="protein sequence ID" value="MFC6066494.1"/>
    <property type="molecule type" value="Genomic_DNA"/>
</dbReference>
<comment type="caution">
    <text evidence="8">The sequence shown here is derived from an EMBL/GenBank/DDBJ whole genome shotgun (WGS) entry which is preliminary data.</text>
</comment>
<feature type="domain" description="MASE1" evidence="7">
    <location>
        <begin position="20"/>
        <end position="290"/>
    </location>
</feature>
<dbReference type="Pfam" id="PF05231">
    <property type="entry name" value="MASE1"/>
    <property type="match status" value="1"/>
</dbReference>